<feature type="transmembrane region" description="Helical" evidence="10">
    <location>
        <begin position="237"/>
        <end position="259"/>
    </location>
</feature>
<dbReference type="NCBIfam" id="TIGR00797">
    <property type="entry name" value="matE"/>
    <property type="match status" value="1"/>
</dbReference>
<keyword evidence="2" id="KW-0813">Transport</keyword>
<dbReference type="Pfam" id="PF01554">
    <property type="entry name" value="MatE"/>
    <property type="match status" value="2"/>
</dbReference>
<name>A0A317CQD8_9GAMM</name>
<feature type="transmembrane region" description="Helical" evidence="10">
    <location>
        <begin position="96"/>
        <end position="121"/>
    </location>
</feature>
<feature type="transmembrane region" description="Helical" evidence="10">
    <location>
        <begin position="133"/>
        <end position="149"/>
    </location>
</feature>
<dbReference type="OrthoDB" id="9780160at2"/>
<evidence type="ECO:0000256" key="5">
    <source>
        <dbReference type="ARBA" id="ARBA00022692"/>
    </source>
</evidence>
<evidence type="ECO:0000313" key="12">
    <source>
        <dbReference type="Proteomes" id="UP000245539"/>
    </source>
</evidence>
<evidence type="ECO:0000256" key="8">
    <source>
        <dbReference type="ARBA" id="ARBA00023136"/>
    </source>
</evidence>
<comment type="caution">
    <text evidence="11">The sequence shown here is derived from an EMBL/GenBank/DDBJ whole genome shotgun (WGS) entry which is preliminary data.</text>
</comment>
<keyword evidence="7" id="KW-0406">Ion transport</keyword>
<accession>A0A317CQD8</accession>
<dbReference type="RefSeq" id="WP_109836063.1">
    <property type="nucleotide sequence ID" value="NZ_QGKM01000004.1"/>
</dbReference>
<proteinExistence type="predicted"/>
<evidence type="ECO:0000256" key="1">
    <source>
        <dbReference type="ARBA" id="ARBA00004429"/>
    </source>
</evidence>
<dbReference type="InterPro" id="IPR048279">
    <property type="entry name" value="MdtK-like"/>
</dbReference>
<feature type="transmembrane region" description="Helical" evidence="10">
    <location>
        <begin position="320"/>
        <end position="340"/>
    </location>
</feature>
<dbReference type="PIRSF" id="PIRSF006603">
    <property type="entry name" value="DinF"/>
    <property type="match status" value="1"/>
</dbReference>
<dbReference type="AlphaFoldDB" id="A0A317CQD8"/>
<feature type="transmembrane region" description="Helical" evidence="10">
    <location>
        <begin position="46"/>
        <end position="75"/>
    </location>
</feature>
<feature type="transmembrane region" description="Helical" evidence="10">
    <location>
        <begin position="418"/>
        <end position="437"/>
    </location>
</feature>
<organism evidence="11 12">
    <name type="scientific">Leucothrix pacifica</name>
    <dbReference type="NCBI Taxonomy" id="1247513"/>
    <lineage>
        <taxon>Bacteria</taxon>
        <taxon>Pseudomonadati</taxon>
        <taxon>Pseudomonadota</taxon>
        <taxon>Gammaproteobacteria</taxon>
        <taxon>Thiotrichales</taxon>
        <taxon>Thiotrichaceae</taxon>
        <taxon>Leucothrix</taxon>
    </lineage>
</organism>
<feature type="transmembrane region" description="Helical" evidence="10">
    <location>
        <begin position="279"/>
        <end position="300"/>
    </location>
</feature>
<dbReference type="Proteomes" id="UP000245539">
    <property type="component" value="Unassembled WGS sequence"/>
</dbReference>
<keyword evidence="6 10" id="KW-1133">Transmembrane helix</keyword>
<keyword evidence="3" id="KW-0050">Antiport</keyword>
<evidence type="ECO:0000256" key="6">
    <source>
        <dbReference type="ARBA" id="ARBA00022989"/>
    </source>
</evidence>
<dbReference type="InterPro" id="IPR050222">
    <property type="entry name" value="MATE_MdtK"/>
</dbReference>
<dbReference type="PANTHER" id="PTHR43298:SF2">
    <property type="entry name" value="FMN_FAD EXPORTER YEEO-RELATED"/>
    <property type="match status" value="1"/>
</dbReference>
<dbReference type="InterPro" id="IPR002528">
    <property type="entry name" value="MATE_fam"/>
</dbReference>
<keyword evidence="8 10" id="KW-0472">Membrane</keyword>
<evidence type="ECO:0000256" key="4">
    <source>
        <dbReference type="ARBA" id="ARBA00022475"/>
    </source>
</evidence>
<keyword evidence="12" id="KW-1185">Reference proteome</keyword>
<comment type="subcellular location">
    <subcellularLocation>
        <location evidence="1">Cell inner membrane</location>
        <topology evidence="1">Multi-pass membrane protein</topology>
    </subcellularLocation>
</comment>
<reference evidence="11 12" key="1">
    <citation type="submission" date="2018-05" db="EMBL/GenBank/DDBJ databases">
        <title>Leucothrix arctica sp. nov., isolated from Arctic seawater.</title>
        <authorList>
            <person name="Choi A."/>
            <person name="Baek K."/>
        </authorList>
    </citation>
    <scope>NUCLEOTIDE SEQUENCE [LARGE SCALE GENOMIC DNA]</scope>
    <source>
        <strain evidence="11 12">JCM 18388</strain>
    </source>
</reference>
<dbReference type="GO" id="GO:0042910">
    <property type="term" value="F:xenobiotic transmembrane transporter activity"/>
    <property type="evidence" value="ECO:0007669"/>
    <property type="project" value="InterPro"/>
</dbReference>
<keyword evidence="5 10" id="KW-0812">Transmembrane</keyword>
<evidence type="ECO:0000256" key="9">
    <source>
        <dbReference type="ARBA" id="ARBA00031636"/>
    </source>
</evidence>
<evidence type="ECO:0000313" key="11">
    <source>
        <dbReference type="EMBL" id="PWR00418.1"/>
    </source>
</evidence>
<evidence type="ECO:0000256" key="2">
    <source>
        <dbReference type="ARBA" id="ARBA00022448"/>
    </source>
</evidence>
<dbReference type="CDD" id="cd13131">
    <property type="entry name" value="MATE_NorM_like"/>
    <property type="match status" value="1"/>
</dbReference>
<feature type="transmembrane region" description="Helical" evidence="10">
    <location>
        <begin position="20"/>
        <end position="40"/>
    </location>
</feature>
<feature type="transmembrane region" description="Helical" evidence="10">
    <location>
        <begin position="352"/>
        <end position="370"/>
    </location>
</feature>
<feature type="transmembrane region" description="Helical" evidence="10">
    <location>
        <begin position="161"/>
        <end position="181"/>
    </location>
</feature>
<dbReference type="PANTHER" id="PTHR43298">
    <property type="entry name" value="MULTIDRUG RESISTANCE PROTEIN NORM-RELATED"/>
    <property type="match status" value="1"/>
</dbReference>
<dbReference type="GO" id="GO:0015297">
    <property type="term" value="F:antiporter activity"/>
    <property type="evidence" value="ECO:0007669"/>
    <property type="project" value="UniProtKB-KW"/>
</dbReference>
<feature type="transmembrane region" description="Helical" evidence="10">
    <location>
        <begin position="391"/>
        <end position="412"/>
    </location>
</feature>
<dbReference type="EMBL" id="QGKM01000004">
    <property type="protein sequence ID" value="PWR00418.1"/>
    <property type="molecule type" value="Genomic_DNA"/>
</dbReference>
<dbReference type="GO" id="GO:0005886">
    <property type="term" value="C:plasma membrane"/>
    <property type="evidence" value="ECO:0007669"/>
    <property type="project" value="UniProtKB-SubCell"/>
</dbReference>
<evidence type="ECO:0000256" key="7">
    <source>
        <dbReference type="ARBA" id="ARBA00023065"/>
    </source>
</evidence>
<evidence type="ECO:0000256" key="10">
    <source>
        <dbReference type="SAM" id="Phobius"/>
    </source>
</evidence>
<sequence>MNISTFNRRHELGQLARISLPIIAAQLLQMGMGVIDTVMAGRIDALSIAAIALGASIWFFVILIGIGILLAFTPIISQHIGADNHPLIREELRQGIWLSVTIGFCLIILLTLLAQLMPVLGIKQEIIPAASDYILWVAWSLPFTCLYLVPRTFNEANGNTLPMMWIQLAVLPLNVLGNYLFMYGSFGFPEMGASGAALSTGIAQVVGCIALYYYTLHAPQYKIYDLRKRMTPPDWAHIFRICKLGFPIAITMGMESGLFTATALLMGRFGAEAAAGHQIAINVASLAFMVPLGVSMALTVRVGQAVGAKHMVAAKKRGNLGIQICGLITCCSAFILWQFGNTIANWYTHETVVVGIATQLLALAALFQIVDGLQVGAVGALRGFKDTAIPMLIAVVCYWVIGMGTALWFGVFGDMGPAGLWLGLVTGLFVAAIAMNARFYRVSRRALSA</sequence>
<gene>
    <name evidence="11" type="ORF">DKW60_02380</name>
</gene>
<protein>
    <recommendedName>
        <fullName evidence="9">Multidrug-efflux transporter</fullName>
    </recommendedName>
</protein>
<feature type="transmembrane region" description="Helical" evidence="10">
    <location>
        <begin position="193"/>
        <end position="216"/>
    </location>
</feature>
<evidence type="ECO:0000256" key="3">
    <source>
        <dbReference type="ARBA" id="ARBA00022449"/>
    </source>
</evidence>
<keyword evidence="4" id="KW-1003">Cell membrane</keyword>
<dbReference type="GO" id="GO:0006811">
    <property type="term" value="P:monoatomic ion transport"/>
    <property type="evidence" value="ECO:0007669"/>
    <property type="project" value="UniProtKB-KW"/>
</dbReference>